<evidence type="ECO:0000256" key="1">
    <source>
        <dbReference type="SAM" id="MobiDB-lite"/>
    </source>
</evidence>
<evidence type="ECO:0000313" key="4">
    <source>
        <dbReference type="Proteomes" id="UP000320475"/>
    </source>
</evidence>
<reference evidence="3 4" key="1">
    <citation type="journal article" date="2019" name="Sci. Rep.">
        <title>Comparative genomics of chytrid fungi reveal insights into the obligate biotrophic and pathogenic lifestyle of Synchytrium endobioticum.</title>
        <authorList>
            <person name="van de Vossenberg B.T.L.H."/>
            <person name="Warris S."/>
            <person name="Nguyen H.D.T."/>
            <person name="van Gent-Pelzer M.P.E."/>
            <person name="Joly D.L."/>
            <person name="van de Geest H.C."/>
            <person name="Bonants P.J.M."/>
            <person name="Smith D.S."/>
            <person name="Levesque C.A."/>
            <person name="van der Lee T.A.J."/>
        </authorList>
    </citation>
    <scope>NUCLEOTIDE SEQUENCE [LARGE SCALE GENOMIC DNA]</scope>
    <source>
        <strain evidence="3 4">LEV6574</strain>
    </source>
</reference>
<keyword evidence="2" id="KW-0732">Signal</keyword>
<accession>A0A507CB50</accession>
<dbReference type="VEuPathDB" id="FungiDB:SeMB42_g01711"/>
<sequence length="477" mass="54265">MHSRRHRQVPKMSRLSKILIVILIVVFLVHRIQAADDDEYTKFRMNSLSTYLRNRRVRQAIKLAKEARKNHDPNLLSSFIDHISHSLVVRRSYVPQESPLTLDELSRAPAPEDSRERLFCVMEYNAYQYEYCEAIRFGIVNAQGLPMHEDLFKFVKQVSRTLATMMKDYLSLEVLYAVALGEMAPHLQTILNPRGETGRDNASTTLVNELRAERARIAGLINGIRANPKSVSLDGAMASVWGWPSQLSPEELSMEPTRNMSDERLHYIMEYNALVSVRSKYKLEQLRVLLKYSTDPKVRGTLLFHQELTRPIMGHYFATAYKYAQELTERAVYASLPLDGARPPFEVMGGSGGGNEVYNSEGNVPGASSECVAPADELNIDFEFNQDDWNMVLPVLEGPSDPEKNPPHSYHFEVDPVDKYWTTGNIYYKLDEDRIRDPSSPHNYNAYADEAGSSSAGVASGQQYFSNEKQYGLDKHK</sequence>
<comment type="caution">
    <text evidence="3">The sequence shown here is derived from an EMBL/GenBank/DDBJ whole genome shotgun (WGS) entry which is preliminary data.</text>
</comment>
<name>A0A507CB50_9FUNG</name>
<dbReference type="AlphaFoldDB" id="A0A507CB50"/>
<feature type="signal peptide" evidence="2">
    <location>
        <begin position="1"/>
        <end position="34"/>
    </location>
</feature>
<evidence type="ECO:0000256" key="2">
    <source>
        <dbReference type="SAM" id="SignalP"/>
    </source>
</evidence>
<proteinExistence type="predicted"/>
<feature type="compositionally biased region" description="Low complexity" evidence="1">
    <location>
        <begin position="451"/>
        <end position="461"/>
    </location>
</feature>
<protein>
    <submittedName>
        <fullName evidence="3">Uncharacterized protein</fullName>
    </submittedName>
</protein>
<dbReference type="Proteomes" id="UP000320475">
    <property type="component" value="Unassembled WGS sequence"/>
</dbReference>
<evidence type="ECO:0000313" key="3">
    <source>
        <dbReference type="EMBL" id="TPX36842.1"/>
    </source>
</evidence>
<feature type="chain" id="PRO_5021223445" evidence="2">
    <location>
        <begin position="35"/>
        <end position="477"/>
    </location>
</feature>
<feature type="region of interest" description="Disordered" evidence="1">
    <location>
        <begin position="434"/>
        <end position="461"/>
    </location>
</feature>
<gene>
    <name evidence="3" type="ORF">SeLEV6574_g07983</name>
</gene>
<dbReference type="EMBL" id="QEAM01000672">
    <property type="protein sequence ID" value="TPX36842.1"/>
    <property type="molecule type" value="Genomic_DNA"/>
</dbReference>
<organism evidence="3 4">
    <name type="scientific">Synchytrium endobioticum</name>
    <dbReference type="NCBI Taxonomy" id="286115"/>
    <lineage>
        <taxon>Eukaryota</taxon>
        <taxon>Fungi</taxon>
        <taxon>Fungi incertae sedis</taxon>
        <taxon>Chytridiomycota</taxon>
        <taxon>Chytridiomycota incertae sedis</taxon>
        <taxon>Chytridiomycetes</taxon>
        <taxon>Synchytriales</taxon>
        <taxon>Synchytriaceae</taxon>
        <taxon>Synchytrium</taxon>
    </lineage>
</organism>